<dbReference type="EMBL" id="JBHUCO010000071">
    <property type="protein sequence ID" value="MFD1523843.1"/>
    <property type="molecule type" value="Genomic_DNA"/>
</dbReference>
<keyword evidence="3" id="KW-1185">Reference proteome</keyword>
<gene>
    <name evidence="2" type="ORF">ACFSJD_40600</name>
</gene>
<proteinExistence type="predicted"/>
<dbReference type="RefSeq" id="WP_344725458.1">
    <property type="nucleotide sequence ID" value="NZ_BAAAUS010000032.1"/>
</dbReference>
<feature type="transmembrane region" description="Helical" evidence="1">
    <location>
        <begin position="214"/>
        <end position="235"/>
    </location>
</feature>
<reference evidence="3" key="1">
    <citation type="journal article" date="2019" name="Int. J. Syst. Evol. Microbiol.">
        <title>The Global Catalogue of Microorganisms (GCM) 10K type strain sequencing project: providing services to taxonomists for standard genome sequencing and annotation.</title>
        <authorList>
            <consortium name="The Broad Institute Genomics Platform"/>
            <consortium name="The Broad Institute Genome Sequencing Center for Infectious Disease"/>
            <person name="Wu L."/>
            <person name="Ma J."/>
        </authorList>
    </citation>
    <scope>NUCLEOTIDE SEQUENCE [LARGE SCALE GENOMIC DNA]</scope>
    <source>
        <strain evidence="3">CCM 7043</strain>
    </source>
</reference>
<organism evidence="2 3">
    <name type="scientific">Pseudonocardia yunnanensis</name>
    <dbReference type="NCBI Taxonomy" id="58107"/>
    <lineage>
        <taxon>Bacteria</taxon>
        <taxon>Bacillati</taxon>
        <taxon>Actinomycetota</taxon>
        <taxon>Actinomycetes</taxon>
        <taxon>Pseudonocardiales</taxon>
        <taxon>Pseudonocardiaceae</taxon>
        <taxon>Pseudonocardia</taxon>
    </lineage>
</organism>
<feature type="transmembrane region" description="Helical" evidence="1">
    <location>
        <begin position="12"/>
        <end position="38"/>
    </location>
</feature>
<feature type="transmembrane region" description="Helical" evidence="1">
    <location>
        <begin position="190"/>
        <end position="207"/>
    </location>
</feature>
<keyword evidence="1" id="KW-0472">Membrane</keyword>
<dbReference type="Proteomes" id="UP001597114">
    <property type="component" value="Unassembled WGS sequence"/>
</dbReference>
<keyword evidence="1" id="KW-1133">Transmembrane helix</keyword>
<keyword evidence="1" id="KW-0812">Transmembrane</keyword>
<evidence type="ECO:0000313" key="3">
    <source>
        <dbReference type="Proteomes" id="UP001597114"/>
    </source>
</evidence>
<dbReference type="InterPro" id="IPR025333">
    <property type="entry name" value="DUF4239"/>
</dbReference>
<evidence type="ECO:0000256" key="1">
    <source>
        <dbReference type="SAM" id="Phobius"/>
    </source>
</evidence>
<comment type="caution">
    <text evidence="2">The sequence shown here is derived from an EMBL/GenBank/DDBJ whole genome shotgun (WGS) entry which is preliminary data.</text>
</comment>
<protein>
    <submittedName>
        <fullName evidence="2">DUF4239 domain-containing protein</fullName>
    </submittedName>
</protein>
<name>A0ABW4F893_9PSEU</name>
<dbReference type="Pfam" id="PF14023">
    <property type="entry name" value="Bestrophin-like"/>
    <property type="match status" value="1"/>
</dbReference>
<accession>A0ABW4F893</accession>
<feature type="transmembrane region" description="Helical" evidence="1">
    <location>
        <begin position="50"/>
        <end position="71"/>
    </location>
</feature>
<evidence type="ECO:0000313" key="2">
    <source>
        <dbReference type="EMBL" id="MFD1523843.1"/>
    </source>
</evidence>
<sequence length="260" mass="27410">MPDWLHGLPLFWLAAFVFGVAVLITAAIYAVVISLSTGERGRAFTSVSPGLLPPLGIVFALLVGFLAAQVWSSGDSAATAVSQEASSVRAVVLLSSEFPGEPEARVHSLVHRHIENAVTTEWPQMAEQGATLSVVSQPLADLQAMALRLRPETPGQTIAQQEIVTSVEQALDARRQRIIVSESSVNGAKWGAVAALAILTLIAIAFVHSGNRRGAAIAMTLFALAAAAAIFMIAAQERPFAGYFSVSPTPLVEVDPTLPH</sequence>